<dbReference type="KEGG" id="ica:Intca_1132"/>
<dbReference type="eggNOG" id="COG1216">
    <property type="taxonomic scope" value="Bacteria"/>
</dbReference>
<dbReference type="HOGENOM" id="CLU_304388_0_0_11"/>
<dbReference type="eggNOG" id="COG1215">
    <property type="taxonomic scope" value="Bacteria"/>
</dbReference>
<feature type="domain" description="Glycosyltransferase 2-like" evidence="2">
    <location>
        <begin position="537"/>
        <end position="649"/>
    </location>
</feature>
<dbReference type="Pfam" id="PF00535">
    <property type="entry name" value="Glycos_transf_2"/>
    <property type="match status" value="2"/>
</dbReference>
<dbReference type="InterPro" id="IPR001173">
    <property type="entry name" value="Glyco_trans_2-like"/>
</dbReference>
<dbReference type="Gene3D" id="3.90.550.10">
    <property type="entry name" value="Spore Coat Polysaccharide Biosynthesis Protein SpsA, Chain A"/>
    <property type="match status" value="2"/>
</dbReference>
<keyword evidence="1" id="KW-0472">Membrane</keyword>
<dbReference type="Proteomes" id="UP000008914">
    <property type="component" value="Chromosome"/>
</dbReference>
<reference evidence="4 5" key="1">
    <citation type="journal article" date="2010" name="Stand. Genomic Sci.">
        <title>Complete genome sequence of Intrasporangium calvum type strain (7 KIP).</title>
        <authorList>
            <person name="Del Rio T.G."/>
            <person name="Chertkov O."/>
            <person name="Yasawong M."/>
            <person name="Lucas S."/>
            <person name="Deshpande S."/>
            <person name="Cheng J.F."/>
            <person name="Detter C."/>
            <person name="Tapia R."/>
            <person name="Han C."/>
            <person name="Goodwin L."/>
            <person name="Pitluck S."/>
            <person name="Liolios K."/>
            <person name="Ivanova N."/>
            <person name="Mavromatis K."/>
            <person name="Pati A."/>
            <person name="Chen A."/>
            <person name="Palaniappan K."/>
            <person name="Land M."/>
            <person name="Hauser L."/>
            <person name="Chang Y.J."/>
            <person name="Jeffries C.D."/>
            <person name="Rohde M."/>
            <person name="Pukall R."/>
            <person name="Sikorski J."/>
            <person name="Goker M."/>
            <person name="Woyke T."/>
            <person name="Bristow J."/>
            <person name="Eisen J.A."/>
            <person name="Markowitz V."/>
            <person name="Hugenholtz P."/>
            <person name="Kyrpides N.C."/>
            <person name="Klenk H.P."/>
            <person name="Lapidus A."/>
        </authorList>
    </citation>
    <scope>NUCLEOTIDE SEQUENCE [LARGE SCALE GENOMIC DNA]</scope>
    <source>
        <strain evidence="5">ATCC 23552 / DSM 43043 / JCM 3097 / NBRC 12989 / 7 KIP</strain>
    </source>
</reference>
<evidence type="ECO:0000259" key="2">
    <source>
        <dbReference type="Pfam" id="PF00535"/>
    </source>
</evidence>
<gene>
    <name evidence="4" type="ordered locus">Intca_1132</name>
</gene>
<dbReference type="Pfam" id="PF13524">
    <property type="entry name" value="Glyco_trans_1_2"/>
    <property type="match status" value="1"/>
</dbReference>
<dbReference type="RefSeq" id="WP_013491971.1">
    <property type="nucleotide sequence ID" value="NC_014830.1"/>
</dbReference>
<keyword evidence="4" id="KW-0808">Transferase</keyword>
<evidence type="ECO:0000259" key="3">
    <source>
        <dbReference type="Pfam" id="PF13524"/>
    </source>
</evidence>
<feature type="domain" description="Glycosyltransferase 2-like" evidence="2">
    <location>
        <begin position="302"/>
        <end position="428"/>
    </location>
</feature>
<keyword evidence="1" id="KW-1133">Transmembrane helix</keyword>
<feature type="transmembrane region" description="Helical" evidence="1">
    <location>
        <begin position="23"/>
        <end position="46"/>
    </location>
</feature>
<name>E6SE40_INTC7</name>
<dbReference type="PANTHER" id="PTHR43685">
    <property type="entry name" value="GLYCOSYLTRANSFERASE"/>
    <property type="match status" value="1"/>
</dbReference>
<protein>
    <submittedName>
        <fullName evidence="4">Glycosyl transferase family 2</fullName>
    </submittedName>
</protein>
<keyword evidence="1" id="KW-0812">Transmembrane</keyword>
<keyword evidence="5" id="KW-1185">Reference proteome</keyword>
<dbReference type="PANTHER" id="PTHR43685:SF2">
    <property type="entry name" value="GLYCOSYLTRANSFERASE 2-LIKE DOMAIN-CONTAINING PROTEIN"/>
    <property type="match status" value="1"/>
</dbReference>
<feature type="transmembrane region" description="Helical" evidence="1">
    <location>
        <begin position="52"/>
        <end position="73"/>
    </location>
</feature>
<organism evidence="4 5">
    <name type="scientific">Intrasporangium calvum (strain ATCC 23552 / DSM 43043 / JCM 3097 / NBRC 12989 / NCIMB 10167 / NRRL B-3866 / 7 KIP)</name>
    <dbReference type="NCBI Taxonomy" id="710696"/>
    <lineage>
        <taxon>Bacteria</taxon>
        <taxon>Bacillati</taxon>
        <taxon>Actinomycetota</taxon>
        <taxon>Actinomycetes</taxon>
        <taxon>Micrococcales</taxon>
        <taxon>Intrasporangiaceae</taxon>
        <taxon>Intrasporangium</taxon>
    </lineage>
</organism>
<dbReference type="InterPro" id="IPR050834">
    <property type="entry name" value="Glycosyltransf_2"/>
</dbReference>
<evidence type="ECO:0000313" key="4">
    <source>
        <dbReference type="EMBL" id="ADU47653.1"/>
    </source>
</evidence>
<evidence type="ECO:0000256" key="1">
    <source>
        <dbReference type="SAM" id="Phobius"/>
    </source>
</evidence>
<dbReference type="eggNOG" id="COG4641">
    <property type="taxonomic scope" value="Bacteria"/>
</dbReference>
<feature type="domain" description="Spore protein YkvP/CgeB glycosyl transferase-like" evidence="3">
    <location>
        <begin position="973"/>
        <end position="1108"/>
    </location>
</feature>
<dbReference type="OrthoDB" id="3171021at2"/>
<dbReference type="STRING" id="710696.Intca_1132"/>
<dbReference type="EMBL" id="CP002343">
    <property type="protein sequence ID" value="ADU47653.1"/>
    <property type="molecule type" value="Genomic_DNA"/>
</dbReference>
<dbReference type="CDD" id="cd00761">
    <property type="entry name" value="Glyco_tranf_GTA_type"/>
    <property type="match status" value="1"/>
</dbReference>
<dbReference type="InterPro" id="IPR029044">
    <property type="entry name" value="Nucleotide-diphossugar_trans"/>
</dbReference>
<dbReference type="GO" id="GO:0016740">
    <property type="term" value="F:transferase activity"/>
    <property type="evidence" value="ECO:0007669"/>
    <property type="project" value="UniProtKB-KW"/>
</dbReference>
<dbReference type="SUPFAM" id="SSF53448">
    <property type="entry name" value="Nucleotide-diphospho-sugar transferases"/>
    <property type="match status" value="2"/>
</dbReference>
<accession>E6SE40</accession>
<dbReference type="InterPro" id="IPR055259">
    <property type="entry name" value="YkvP/CgeB_Glyco_trans-like"/>
</dbReference>
<dbReference type="AlphaFoldDB" id="E6SE40"/>
<evidence type="ECO:0000313" key="5">
    <source>
        <dbReference type="Proteomes" id="UP000008914"/>
    </source>
</evidence>
<sequence>MGAGPGVTGKRKAPAGRPASRRVWLSLLAAGLVLLAILLVAAGVLLVQGRVAVAAVVLGAAQLLLLLAGAVYVRRLAGLTSRGFSRLSARVASAPEGRAVDSASARVAKGPEGQTSAKDLVETGIFDADFYSAAANRTFRGPEEAASHFLSVGMAELLPPHPLVLVGRLPQAVRDTWREGDIDGVLAFLRQDRATLPALGPLFDPKLLPSAPAGSEEHPGGCLGSFLESASDDTLLPAPRRSVRWGDVRRAAGEYSSEFRRTAVLRRPRTTRTWNAGKEEEWRRAVSDVSLSVGSDGHPSVSVIMPAWNRESEVAGAIRSVQSQGLQAWELLVVDDGSDDQTASVVRSLAAGDARVRLVERAHAGLSAARNAGLAAATGEFVAFLDTDHRWEPDFLELMLGGLQHTGASAAYSAIELRTGDTSSYQAYRGGLQHLLVRNHIDLNVFVARRSLVEGAGGFDEELPRGVDHDLAIRVAEREEPVLFPFVGCRYDRPDADAPRVTTTESDNWQFAAIGKNLVDWDGLLAKGDAAVPGRISVVIPTYQDHLMTAAAVDSVLRMPGDLEVVVVDNGSTFVVGTVLAQLWAGDPRVRVLHLPKNLNFGIGSNLGVAAATGEYVFFLNNDTVAPEQGLDVLVGRLSDPDCLGVQPLLLYGDDSVQAAGTIFVADNHLPLHHLAGMPPEDAHGVGSMRFAVVTAAALLMRRADVLRLRGFDPRFVNGMEDVDLCLRAGAASQTGYFAVEPAVRFQHRESKTPARGKNLDDNRRLFMDRWWGRLPSPDLDKVAAANLRVTRIQTDGRVIPSLRPVLVRDRPGPGLRWGLRQAAPGGPSGDRWGDTAYVESLAGALRRAGQEVVTYRHGANRETAHVFDDVNVVLRGLDQVAPIPGVVNVLWVISHPELLTPLEVRGYDLVFAASASWSEQFSRRAGREILPLLQATDVDRFVPREPGDGFTRPAVFVGGNHSGRERTIVTDALAAGVDLRVIGGGWADVVPAPVLEADHVDNRDLSAVYRSASRVLADHWPEMAELGFIQNRLFDAVASGARVISDEVAGLREVFGSAVQTYDGPDELRHLCSPEGAQRFGTDEEILQQAKEVRAHHSFDARAQVLLEAVESVRSTQ</sequence>
<proteinExistence type="predicted"/>